<organism evidence="1 2">
    <name type="scientific">Duganella callida</name>
    <dbReference type="NCBI Taxonomy" id="2561932"/>
    <lineage>
        <taxon>Bacteria</taxon>
        <taxon>Pseudomonadati</taxon>
        <taxon>Pseudomonadota</taxon>
        <taxon>Betaproteobacteria</taxon>
        <taxon>Burkholderiales</taxon>
        <taxon>Oxalobacteraceae</taxon>
        <taxon>Telluria group</taxon>
        <taxon>Duganella</taxon>
    </lineage>
</organism>
<gene>
    <name evidence="1" type="ORF">E4L98_24810</name>
</gene>
<proteinExistence type="predicted"/>
<evidence type="ECO:0000313" key="1">
    <source>
        <dbReference type="EMBL" id="TFW15921.1"/>
    </source>
</evidence>
<name>A0A4Y9S427_9BURK</name>
<dbReference type="OrthoDB" id="8780088at2"/>
<comment type="caution">
    <text evidence="1">The sequence shown here is derived from an EMBL/GenBank/DDBJ whole genome shotgun (WGS) entry which is preliminary data.</text>
</comment>
<sequence>MSAAIAALEHIITVARCAGAKLNGRELRVVEIALEGLGYSPDARQQELRILIQWKRDRIMQRRARRKDRREAA</sequence>
<accession>A0A4Y9S427</accession>
<dbReference type="AlphaFoldDB" id="A0A4Y9S427"/>
<protein>
    <submittedName>
        <fullName evidence="1">Uncharacterized protein</fullName>
    </submittedName>
</protein>
<dbReference type="EMBL" id="SPVG01000245">
    <property type="protein sequence ID" value="TFW15921.1"/>
    <property type="molecule type" value="Genomic_DNA"/>
</dbReference>
<keyword evidence="2" id="KW-1185">Reference proteome</keyword>
<evidence type="ECO:0000313" key="2">
    <source>
        <dbReference type="Proteomes" id="UP000297729"/>
    </source>
</evidence>
<reference evidence="1 2" key="1">
    <citation type="submission" date="2019-03" db="EMBL/GenBank/DDBJ databases">
        <title>Draft Genome Sequence of Duganella callidus sp. nov., a Novel Duganella Species Isolated from Cultivated Soil.</title>
        <authorList>
            <person name="Raths R."/>
            <person name="Peta V."/>
            <person name="Bucking H."/>
        </authorList>
    </citation>
    <scope>NUCLEOTIDE SEQUENCE [LARGE SCALE GENOMIC DNA]</scope>
    <source>
        <strain evidence="1 2">DN04</strain>
    </source>
</reference>
<dbReference type="RefSeq" id="WP_135204207.1">
    <property type="nucleotide sequence ID" value="NZ_SPVG01000245.1"/>
</dbReference>
<dbReference type="Proteomes" id="UP000297729">
    <property type="component" value="Unassembled WGS sequence"/>
</dbReference>